<evidence type="ECO:0000256" key="3">
    <source>
        <dbReference type="SAM" id="MobiDB-lite"/>
    </source>
</evidence>
<proteinExistence type="predicted"/>
<gene>
    <name evidence="4" type="ORF">E0L32_005248</name>
</gene>
<protein>
    <recommendedName>
        <fullName evidence="6">Transcription factor domain-containing protein</fullName>
    </recommendedName>
</protein>
<dbReference type="CDD" id="cd12148">
    <property type="entry name" value="fungal_TF_MHR"/>
    <property type="match status" value="1"/>
</dbReference>
<name>A0A507B631_9PEZI</name>
<dbReference type="OrthoDB" id="4898680at2759"/>
<feature type="compositionally biased region" description="Low complexity" evidence="3">
    <location>
        <begin position="117"/>
        <end position="126"/>
    </location>
</feature>
<evidence type="ECO:0008006" key="6">
    <source>
        <dbReference type="Google" id="ProtNLM"/>
    </source>
</evidence>
<dbReference type="AlphaFoldDB" id="A0A507B631"/>
<dbReference type="PANTHER" id="PTHR31001:SF40">
    <property type="entry name" value="ZN(II)2CYS6 TRANSCRIPTION FACTOR (EUROFUNG)"/>
    <property type="match status" value="1"/>
</dbReference>
<dbReference type="InParanoid" id="A0A507B631"/>
<dbReference type="STRING" id="1093900.A0A507B631"/>
<dbReference type="GeneID" id="41972695"/>
<dbReference type="EMBL" id="SKBQ01000027">
    <property type="protein sequence ID" value="TPX14556.1"/>
    <property type="molecule type" value="Genomic_DNA"/>
</dbReference>
<feature type="compositionally biased region" description="Polar residues" evidence="3">
    <location>
        <begin position="134"/>
        <end position="144"/>
    </location>
</feature>
<dbReference type="GO" id="GO:0005634">
    <property type="term" value="C:nucleus"/>
    <property type="evidence" value="ECO:0007669"/>
    <property type="project" value="UniProtKB-SubCell"/>
</dbReference>
<dbReference type="InterPro" id="IPR050613">
    <property type="entry name" value="Sec_Metabolite_Reg"/>
</dbReference>
<evidence type="ECO:0000256" key="2">
    <source>
        <dbReference type="ARBA" id="ARBA00023242"/>
    </source>
</evidence>
<evidence type="ECO:0000256" key="1">
    <source>
        <dbReference type="ARBA" id="ARBA00004123"/>
    </source>
</evidence>
<comment type="caution">
    <text evidence="4">The sequence shown here is derived from an EMBL/GenBank/DDBJ whole genome shotgun (WGS) entry which is preliminary data.</text>
</comment>
<sequence>MTLNITSDLLTWSNSDADISDLQQPNQQRRTLVPDVSPGIVPSKEQAQVRPHATRLWSMRQASPREPVPISSKPLNPGTAVSAVQFHLRLTIYEKRTPQSYQPISPGILSPTPTPNPATASRPTPTVDVRASNARHSSTSGTNHQRPRATSAEPPAAPHRAASAPAPDFRQDAIVTASPDFVGLTNYSSIFTEALGKLDGIFPELDVEFRHNVSIPHARVIQSCEALSFLKDKHLINQFVTRYYETTKVNWQPALQWIVKEWLNRLWIYHGDALMSQQPDKIRRLVELIWRNTQIPLQFQKDIKPIDWVRLGTGFNVRWEVIGIIAAIVGISASSIDPFDPLLRDNKLTRTGVANKMAEVSTMCLGFCRDCESMEDMFLWLLFTDTDLVGILKGDRSYHSYRAAGEMLSAIISMGLHQKLPATTTARLPLFLLEMRRRVSLMSYAVEMSLASFLGRPPRISYRHCTRDQILDLTDAELALHGTDLEAALANLDENGFNRGVRLDGITWLKAYMPFADQREDVLDLALTDYSREEILQRAEAIEAKGRAHWASMPAWLASARDEVPDPHNMEPRAMLCRSSLRQASRSNDMLLQRVVVRKAGAGSERLVAVARLIFGDVLIITQRPDIAGTFQIHFAALLVSHGLRCAAIIAVELLRQEQRMMQMVAAGAGAGGAGPEMHLLPRSKTIQDLAVFAARLGTVDPIDGSYAMCQQGQKVITKLLDRILEPPSLMVPGGGAAETLCLEPHVDPQLRVTSGLHAGGAAEPFDPSLDLQGIIINEPGGHNLFGGAPLNLGNDDDFMSWLENMDWEQADAWTAF</sequence>
<comment type="subcellular location">
    <subcellularLocation>
        <location evidence="1">Nucleus</location>
    </subcellularLocation>
</comment>
<evidence type="ECO:0000313" key="4">
    <source>
        <dbReference type="EMBL" id="TPX14556.1"/>
    </source>
</evidence>
<organism evidence="4 5">
    <name type="scientific">Thyridium curvatum</name>
    <dbReference type="NCBI Taxonomy" id="1093900"/>
    <lineage>
        <taxon>Eukaryota</taxon>
        <taxon>Fungi</taxon>
        <taxon>Dikarya</taxon>
        <taxon>Ascomycota</taxon>
        <taxon>Pezizomycotina</taxon>
        <taxon>Sordariomycetes</taxon>
        <taxon>Sordariomycetidae</taxon>
        <taxon>Thyridiales</taxon>
        <taxon>Thyridiaceae</taxon>
        <taxon>Thyridium</taxon>
    </lineage>
</organism>
<feature type="compositionally biased region" description="Low complexity" evidence="3">
    <location>
        <begin position="152"/>
        <end position="167"/>
    </location>
</feature>
<accession>A0A507B631</accession>
<keyword evidence="5" id="KW-1185">Reference proteome</keyword>
<dbReference type="Proteomes" id="UP000319257">
    <property type="component" value="Unassembled WGS sequence"/>
</dbReference>
<evidence type="ECO:0000313" key="5">
    <source>
        <dbReference type="Proteomes" id="UP000319257"/>
    </source>
</evidence>
<reference evidence="4 5" key="1">
    <citation type="submission" date="2019-06" db="EMBL/GenBank/DDBJ databases">
        <title>Draft genome sequence of the filamentous fungus Phialemoniopsis curvata isolated from diesel fuel.</title>
        <authorList>
            <person name="Varaljay V.A."/>
            <person name="Lyon W.J."/>
            <person name="Crouch A.L."/>
            <person name="Drake C.E."/>
            <person name="Hollomon J.M."/>
            <person name="Nadeau L.J."/>
            <person name="Nunn H.S."/>
            <person name="Stevenson B.S."/>
            <person name="Bojanowski C.L."/>
            <person name="Crookes-Goodson W.J."/>
        </authorList>
    </citation>
    <scope>NUCLEOTIDE SEQUENCE [LARGE SCALE GENOMIC DNA]</scope>
    <source>
        <strain evidence="4 5">D216</strain>
    </source>
</reference>
<keyword evidence="2" id="KW-0539">Nucleus</keyword>
<dbReference type="PANTHER" id="PTHR31001">
    <property type="entry name" value="UNCHARACTERIZED TRANSCRIPTIONAL REGULATORY PROTEIN"/>
    <property type="match status" value="1"/>
</dbReference>
<feature type="region of interest" description="Disordered" evidence="3">
    <location>
        <begin position="100"/>
        <end position="169"/>
    </location>
</feature>
<dbReference type="RefSeq" id="XP_030996267.1">
    <property type="nucleotide sequence ID" value="XM_031139749.1"/>
</dbReference>